<evidence type="ECO:0000313" key="2">
    <source>
        <dbReference type="EMBL" id="TFB01715.1"/>
    </source>
</evidence>
<name>A0ABY2H0F5_9HYPO</name>
<dbReference type="RefSeq" id="XP_073557916.1">
    <property type="nucleotide sequence ID" value="XM_073703483.1"/>
</dbReference>
<sequence length="1646" mass="185617">MANSGELNLKLLQSATPREQALHLRHVLDSNPAAISPLTSQLISLVAAETLPPIVLCLWPSVANQPGAIVAVIRQELCVIAHHPAIKHFYRHLRREKTFAKAWEAAGGAKGVAQLAAKLSVNDVRLLLGLLGGTARAEGARKQRQQEMEKLLELLWGQTEDDEERVAFDSRPLREAYVKLLPVCGPAFRVEWEENKKRQLPRSCSSFVEMDHGFFERHYDEKLGRNEITGDEFLIKVKALVLHRTEYGLQVLERFLGSEDLLGASPDTLLETVVAPLGKRLLSRRKISSDATLCFWSRVILGLKERSAFHSSFVKSEYYYNNMTTCLVEVWNHSGARAEYTELLATLFSILPEAIVNRFSLRDLLRSVGKTRRYQLLRLFLKHTAGNRVDIGEPTSLEHSELEKSSFRWQSEIFFLLPAEEALPLWEKVQRADRDVAWNSIPNRGLLLYQKHDPERREVADRHVVRALLLNQIRSPAVSAFSSVELDAMRAEARQEVSRRMKKATQGRSPEDRSQAALSALALCVAIGDLELYAETLRWARRFNRDPLTVKELYNRQSLMTREGEDLLAVLHEKMRDDVLTVSVDELTERIHSANAVLTILYETAGMGVNEPSFYFRDWQYTFELIQRVVCLRLNWVNDFQDRTKMSDESLYEAVWGPTSAMLEKMLPELLGPVGERFEPLTPYVTLSTLSVTEPSKLRGHTVRFLNQLAEFQNALWAEVRRRETPALVTADDIWPKGATLQQLSSYFGEALAYLPHAQARVETVVFMNPLKALQPIEVDRETQMAIGSFVDSWPKALHLYIQMPGEERKERILRAWQQATLAFSKDRMSPEEAERFWWPKFRGVGVKKSEVGVAEDGDQRPQPSLPDADQDEGMQPLEWNPDPEYDRISQPERTKGLTPTLLDVLLSRPTGESPDRFTKAQSSIFEHVDAKIPGKPSPCSFWSSFFASTTPLSGRSADAYAAAAILAVNMKDGSNLSLLKTPVPNAEAVRIPAVYLDQEFLEREADRNLGYQTLNVLDGLKRYTPTGLLVQLAESVFESIKRKPETEKPYFAFVSIVDLILDGKDPSLATPLIQRFILENPDASSWHRPVLNPGSLEKLPPAVAKRFFESFTDAILDKLQEQAERRADKDKEAADEAAASKAPLVKITTVKMLAQLLRESPVIDQSLAVDLNIRILKRASHVDIRTASVKGLTGAVTNSATSSVVKKRIFDALREYAVPIASSINESRPFTDWDALTPDSDLPEICEEAAGTHTVPPIMELILDVGRGMDWKSDEGRALKEVIYIMLDASAETNKRWMNLFLKENGFSLPDGTQLPAIPLFPTSLENLLSIMQSETSVRYANLAMEYLLLRTNPPEWLTAITQAVRDNKELAYTNSGKHWSQMWNSDGDMLMKRLLWTTCSYLKTVERGMERGEITKSGGYQSVDSYLFDIADGVLMQGQLAKFDAFMDDTSNLDRDMPVWGRIVERINELRTPAWQADPNRKPAVLPDTLGLKIRMLNLPRSSPSTSEKARDVAVRCAEGAVKLLEEMAADQRPYYRSFGTLQKELEAIEPKAELGIAIAATPALDDASVVTLVDYLRVELAAGLLDKSHIFRTGLGKPHEEDVVKRATEVVMKMSESVVEEFRMLAAPLRMNIENTDGWDWWS</sequence>
<comment type="caution">
    <text evidence="2">The sequence shown here is derived from an EMBL/GenBank/DDBJ whole genome shotgun (WGS) entry which is preliminary data.</text>
</comment>
<dbReference type="GeneID" id="300577933"/>
<accession>A0ABY2H0F5</accession>
<reference evidence="2 3" key="1">
    <citation type="submission" date="2018-01" db="EMBL/GenBank/DDBJ databases">
        <title>Genome characterization of the sugarcane-associated fungus Trichoderma ghanense CCMA-1212 and their application in lignocelulose bioconversion.</title>
        <authorList>
            <person name="Steindorff A.S."/>
            <person name="Mendes T.D."/>
            <person name="Vilela E.S.D."/>
            <person name="Rodrigues D.S."/>
            <person name="Formighieri E.F."/>
            <person name="Melo I.S."/>
            <person name="Favaro L.C.L."/>
        </authorList>
    </citation>
    <scope>NUCLEOTIDE SEQUENCE [LARGE SCALE GENOMIC DNA]</scope>
    <source>
        <strain evidence="2 3">CCMA-1212</strain>
    </source>
</reference>
<proteinExistence type="predicted"/>
<gene>
    <name evidence="2" type="ORF">CCMA1212_006252</name>
</gene>
<dbReference type="Proteomes" id="UP001642720">
    <property type="component" value="Unassembled WGS sequence"/>
</dbReference>
<feature type="region of interest" description="Disordered" evidence="1">
    <location>
        <begin position="851"/>
        <end position="894"/>
    </location>
</feature>
<evidence type="ECO:0000313" key="3">
    <source>
        <dbReference type="Proteomes" id="UP001642720"/>
    </source>
</evidence>
<protein>
    <submittedName>
        <fullName evidence="2">Uncharacterized protein</fullName>
    </submittedName>
</protein>
<evidence type="ECO:0000256" key="1">
    <source>
        <dbReference type="SAM" id="MobiDB-lite"/>
    </source>
</evidence>
<organism evidence="2 3">
    <name type="scientific">Trichoderma ghanense</name>
    <dbReference type="NCBI Taxonomy" id="65468"/>
    <lineage>
        <taxon>Eukaryota</taxon>
        <taxon>Fungi</taxon>
        <taxon>Dikarya</taxon>
        <taxon>Ascomycota</taxon>
        <taxon>Pezizomycotina</taxon>
        <taxon>Sordariomycetes</taxon>
        <taxon>Hypocreomycetidae</taxon>
        <taxon>Hypocreales</taxon>
        <taxon>Hypocreaceae</taxon>
        <taxon>Trichoderma</taxon>
    </lineage>
</organism>
<keyword evidence="3" id="KW-1185">Reference proteome</keyword>
<feature type="compositionally biased region" description="Basic and acidic residues" evidence="1">
    <location>
        <begin position="885"/>
        <end position="894"/>
    </location>
</feature>
<dbReference type="EMBL" id="PPTA01000008">
    <property type="protein sequence ID" value="TFB01715.1"/>
    <property type="molecule type" value="Genomic_DNA"/>
</dbReference>